<feature type="domain" description="Mut7-C RNAse" evidence="1">
    <location>
        <begin position="1"/>
        <end position="135"/>
    </location>
</feature>
<reference evidence="2 3" key="1">
    <citation type="journal article" date="2017" name="ISME J.">
        <title>Energy and carbon metabolisms in a deep terrestrial subsurface fluid microbial community.</title>
        <authorList>
            <person name="Momper L."/>
            <person name="Jungbluth S.P."/>
            <person name="Lee M.D."/>
            <person name="Amend J.P."/>
        </authorList>
    </citation>
    <scope>NUCLEOTIDE SEQUENCE [LARGE SCALE GENOMIC DNA]</scope>
    <source>
        <strain evidence="2">SURF_5</strain>
    </source>
</reference>
<evidence type="ECO:0000313" key="3">
    <source>
        <dbReference type="Proteomes" id="UP000265882"/>
    </source>
</evidence>
<dbReference type="AlphaFoldDB" id="A0A3A4NIM0"/>
<comment type="caution">
    <text evidence="2">The sequence shown here is derived from an EMBL/GenBank/DDBJ whole genome shotgun (WGS) entry which is preliminary data.</text>
</comment>
<evidence type="ECO:0000259" key="1">
    <source>
        <dbReference type="Pfam" id="PF01927"/>
    </source>
</evidence>
<protein>
    <recommendedName>
        <fullName evidence="1">Mut7-C RNAse domain-containing protein</fullName>
    </recommendedName>
</protein>
<name>A0A3A4NIM0_ABYX5</name>
<dbReference type="InterPro" id="IPR002782">
    <property type="entry name" value="Mut7-C_RNAse_dom"/>
</dbReference>
<organism evidence="2 3">
    <name type="scientific">Abyssobacteria bacterium (strain SURF_5)</name>
    <dbReference type="NCBI Taxonomy" id="2093360"/>
    <lineage>
        <taxon>Bacteria</taxon>
        <taxon>Pseudomonadati</taxon>
        <taxon>Candidatus Hydrogenedentota</taxon>
        <taxon>Candidatus Abyssobacteria</taxon>
    </lineage>
</organism>
<evidence type="ECO:0000313" key="2">
    <source>
        <dbReference type="EMBL" id="RJP18126.1"/>
    </source>
</evidence>
<accession>A0A3A4NIM0</accession>
<dbReference type="Proteomes" id="UP000265882">
    <property type="component" value="Unassembled WGS sequence"/>
</dbReference>
<dbReference type="PANTHER" id="PTHR39081:SF1">
    <property type="entry name" value="MUT7-C RNASE DOMAIN-CONTAINING PROTEIN"/>
    <property type="match status" value="1"/>
</dbReference>
<dbReference type="EMBL" id="QZKU01000105">
    <property type="protein sequence ID" value="RJP18126.1"/>
    <property type="molecule type" value="Genomic_DNA"/>
</dbReference>
<sequence>MLGRLAKWLRLLGYDTAYAKNVDDAVVLDLAIQEERIILTRDTLLIRRKRCRNYIFVRSDHWREQLQQVYVEAHLSVESALTICPVCNYPLRLENRESLRPVVPPYVYQTQKTFSRCDRCARIYWQASHVQRIIEELRTLPKES</sequence>
<dbReference type="Pfam" id="PF01927">
    <property type="entry name" value="Mut7-C"/>
    <property type="match status" value="1"/>
</dbReference>
<dbReference type="PANTHER" id="PTHR39081">
    <property type="entry name" value="MUT7-C DOMAIN-CONTAINING PROTEIN"/>
    <property type="match status" value="1"/>
</dbReference>
<proteinExistence type="predicted"/>
<gene>
    <name evidence="2" type="ORF">C4520_14850</name>
</gene>